<dbReference type="InterPro" id="IPR011037">
    <property type="entry name" value="Pyrv_Knase-like_insert_dom_sf"/>
</dbReference>
<protein>
    <recommendedName>
        <fullName evidence="1">MOSC domain-containing protein</fullName>
    </recommendedName>
</protein>
<name>A0A6J4RBU2_9ACTN</name>
<dbReference type="InterPro" id="IPR052716">
    <property type="entry name" value="MOSC_domain"/>
</dbReference>
<dbReference type="PANTHER" id="PTHR36930:SF1">
    <property type="entry name" value="MOSC DOMAIN-CONTAINING PROTEIN"/>
    <property type="match status" value="1"/>
</dbReference>
<dbReference type="GO" id="GO:0030151">
    <property type="term" value="F:molybdenum ion binding"/>
    <property type="evidence" value="ECO:0007669"/>
    <property type="project" value="InterPro"/>
</dbReference>
<dbReference type="InterPro" id="IPR005302">
    <property type="entry name" value="MoCF_Sase_C"/>
</dbReference>
<dbReference type="AlphaFoldDB" id="A0A6J4RBU2"/>
<evidence type="ECO:0000313" key="2">
    <source>
        <dbReference type="EMBL" id="CAA9469718.1"/>
    </source>
</evidence>
<dbReference type="PROSITE" id="PS51340">
    <property type="entry name" value="MOSC"/>
    <property type="match status" value="1"/>
</dbReference>
<dbReference type="GO" id="GO:0003824">
    <property type="term" value="F:catalytic activity"/>
    <property type="evidence" value="ECO:0007669"/>
    <property type="project" value="InterPro"/>
</dbReference>
<proteinExistence type="predicted"/>
<dbReference type="SUPFAM" id="SSF50800">
    <property type="entry name" value="PK beta-barrel domain-like"/>
    <property type="match status" value="1"/>
</dbReference>
<dbReference type="GO" id="GO:0030170">
    <property type="term" value="F:pyridoxal phosphate binding"/>
    <property type="evidence" value="ECO:0007669"/>
    <property type="project" value="InterPro"/>
</dbReference>
<reference evidence="2" key="1">
    <citation type="submission" date="2020-02" db="EMBL/GenBank/DDBJ databases">
        <authorList>
            <person name="Meier V. D."/>
        </authorList>
    </citation>
    <scope>NUCLEOTIDE SEQUENCE</scope>
    <source>
        <strain evidence="2">AVDCRST_MAG25</strain>
    </source>
</reference>
<dbReference type="EMBL" id="CADCVI010000119">
    <property type="protein sequence ID" value="CAA9469718.1"/>
    <property type="molecule type" value="Genomic_DNA"/>
</dbReference>
<gene>
    <name evidence="2" type="ORF">AVDCRST_MAG25-1946</name>
</gene>
<dbReference type="Pfam" id="PF03473">
    <property type="entry name" value="MOSC"/>
    <property type="match status" value="1"/>
</dbReference>
<sequence length="271" mass="29265">MSRGSKAAGKITGEVEAIYITPSAGEPMRSLTEAEAIAGQGLVGDRYLEGAGYYSNRPLADGSREITLIESEELEGIERETGIRLHPSESRRNVLTRSVRVNTLIGKRFRMGEVVCEGIRICEPCTYLEKLTGKRVMRPLVHKGGLRARIVSGGTVRVGDGILVSSENPARDVAPAAGVQSSGTETADHTDPREIHADGILRKLEYPSSEGGSHCLRSEGAETVEYALVSEELELDDYLGVNVRAFGYLVHGTSGRAEDHKLMNVFLIGAL</sequence>
<dbReference type="Gene3D" id="2.40.33.20">
    <property type="entry name" value="PK beta-barrel domain-like"/>
    <property type="match status" value="1"/>
</dbReference>
<feature type="domain" description="MOSC" evidence="1">
    <location>
        <begin position="29"/>
        <end position="165"/>
    </location>
</feature>
<organism evidence="2">
    <name type="scientific">uncultured Rubrobacteraceae bacterium</name>
    <dbReference type="NCBI Taxonomy" id="349277"/>
    <lineage>
        <taxon>Bacteria</taxon>
        <taxon>Bacillati</taxon>
        <taxon>Actinomycetota</taxon>
        <taxon>Rubrobacteria</taxon>
        <taxon>Rubrobacterales</taxon>
        <taxon>Rubrobacteraceae</taxon>
        <taxon>environmental samples</taxon>
    </lineage>
</organism>
<accession>A0A6J4RBU2</accession>
<dbReference type="PANTHER" id="PTHR36930">
    <property type="entry name" value="METAL-SULFUR CLUSTER BIOSYNTHESIS PROTEINS YUAD-RELATED"/>
    <property type="match status" value="1"/>
</dbReference>
<evidence type="ECO:0000259" key="1">
    <source>
        <dbReference type="PROSITE" id="PS51340"/>
    </source>
</evidence>